<sequence length="414" mass="47254">MSTEISSPSGAPLTTADRSTAVAESLKRFARIARQSDHKKGIRAYQTHIRRDPWIPVLFVVLFLLPTLVTSGYYYLIASDRYITEARFALRPALGSVDKVQSDETGSNSSMSKQMIAQDTLITISYIASRQMVEAMERQMPLREMFSRDGIDFFSRFDANEPIELFLRYWHKRVTTKVDSNGGIVTLNVAAFDPEESYRLARALMEESERMVNELSVRARNAALAESTRELKNAEERLLTVQRAMRDLRNRAGVLDAQSANKNNLTVIAELRKKRIELSVQLNQSLRDLAPERRQIQDLKAQIQDLDDNIEKIERQMTSTDPEQRRLLSEAMTEFEGLENERKNAQLYYNKVLAASEQARIIANRQIEFFTPVVNPVVPISAIEPRRHLITSIVALVAMAVFGFSVVIRKYLYS</sequence>
<dbReference type="AlphaFoldDB" id="A0A160PBZ4"/>
<evidence type="ECO:0000313" key="4">
    <source>
        <dbReference type="Proteomes" id="UP000218288"/>
    </source>
</evidence>
<feature type="coiled-coil region" evidence="1">
    <location>
        <begin position="217"/>
        <end position="348"/>
    </location>
</feature>
<protein>
    <submittedName>
        <fullName evidence="3">Capsule polysaccharide export protein-like protein</fullName>
    </submittedName>
</protein>
<gene>
    <name evidence="3" type="ORF">MPPM_0838</name>
</gene>
<evidence type="ECO:0000256" key="1">
    <source>
        <dbReference type="SAM" id="Coils"/>
    </source>
</evidence>
<evidence type="ECO:0000313" key="3">
    <source>
        <dbReference type="EMBL" id="BAU89443.1"/>
    </source>
</evidence>
<keyword evidence="2" id="KW-0812">Transmembrane</keyword>
<dbReference type="EMBL" id="AP014809">
    <property type="protein sequence ID" value="BAU89443.1"/>
    <property type="molecule type" value="Genomic_DNA"/>
</dbReference>
<keyword evidence="2" id="KW-0472">Membrane</keyword>
<name>A0A160PBZ4_9HYPH</name>
<dbReference type="InterPro" id="IPR050445">
    <property type="entry name" value="Bact_polysacc_biosynth/exp"/>
</dbReference>
<evidence type="ECO:0000256" key="2">
    <source>
        <dbReference type="SAM" id="Phobius"/>
    </source>
</evidence>
<dbReference type="GO" id="GO:0004713">
    <property type="term" value="F:protein tyrosine kinase activity"/>
    <property type="evidence" value="ECO:0007669"/>
    <property type="project" value="TreeGrafter"/>
</dbReference>
<reference evidence="3 4" key="1">
    <citation type="journal article" date="2016" name="Genome Announc.">
        <title>Complete Genome Sequence of Methylobacterium populi P-1M, Isolated from Pink-Pigmented Household Biofilm.</title>
        <authorList>
            <person name="Morohoshi T."/>
            <person name="Ikeda T."/>
        </authorList>
    </citation>
    <scope>NUCLEOTIDE SEQUENCE [LARGE SCALE GENOMIC DNA]</scope>
    <source>
        <strain evidence="3 4">P-1M</strain>
    </source>
</reference>
<dbReference type="PANTHER" id="PTHR32309">
    <property type="entry name" value="TYROSINE-PROTEIN KINASE"/>
    <property type="match status" value="1"/>
</dbReference>
<organism evidence="3 4">
    <name type="scientific">Methylorubrum populi</name>
    <dbReference type="NCBI Taxonomy" id="223967"/>
    <lineage>
        <taxon>Bacteria</taxon>
        <taxon>Pseudomonadati</taxon>
        <taxon>Pseudomonadota</taxon>
        <taxon>Alphaproteobacteria</taxon>
        <taxon>Hyphomicrobiales</taxon>
        <taxon>Methylobacteriaceae</taxon>
        <taxon>Methylorubrum</taxon>
    </lineage>
</organism>
<proteinExistence type="predicted"/>
<dbReference type="Proteomes" id="UP000218288">
    <property type="component" value="Chromosome"/>
</dbReference>
<dbReference type="RefSeq" id="WP_096483954.1">
    <property type="nucleotide sequence ID" value="NZ_AP014809.1"/>
</dbReference>
<dbReference type="GO" id="GO:0005886">
    <property type="term" value="C:plasma membrane"/>
    <property type="evidence" value="ECO:0007669"/>
    <property type="project" value="TreeGrafter"/>
</dbReference>
<feature type="transmembrane region" description="Helical" evidence="2">
    <location>
        <begin position="389"/>
        <end position="408"/>
    </location>
</feature>
<dbReference type="OrthoDB" id="7800844at2"/>
<dbReference type="PANTHER" id="PTHR32309:SF13">
    <property type="entry name" value="FERRIC ENTEROBACTIN TRANSPORT PROTEIN FEPE"/>
    <property type="match status" value="1"/>
</dbReference>
<keyword evidence="2" id="KW-1133">Transmembrane helix</keyword>
<accession>A0A160PBZ4</accession>
<keyword evidence="1" id="KW-0175">Coiled coil</keyword>
<feature type="transmembrane region" description="Helical" evidence="2">
    <location>
        <begin position="54"/>
        <end position="77"/>
    </location>
</feature>